<dbReference type="SUPFAM" id="SSF51735">
    <property type="entry name" value="NAD(P)-binding Rossmann-fold domains"/>
    <property type="match status" value="1"/>
</dbReference>
<dbReference type="Gene3D" id="3.90.25.10">
    <property type="entry name" value="UDP-galactose 4-epimerase, domain 1"/>
    <property type="match status" value="1"/>
</dbReference>
<protein>
    <submittedName>
        <fullName evidence="5">dTDP-D-glucose 4,6-dehydratase</fullName>
    </submittedName>
</protein>
<accession>A0A9W9F2K9</accession>
<dbReference type="EMBL" id="JAPMSZ010000009">
    <property type="protein sequence ID" value="KAJ5092424.1"/>
    <property type="molecule type" value="Genomic_DNA"/>
</dbReference>
<dbReference type="Proteomes" id="UP001141434">
    <property type="component" value="Unassembled WGS sequence"/>
</dbReference>
<evidence type="ECO:0000313" key="6">
    <source>
        <dbReference type="Proteomes" id="UP001141434"/>
    </source>
</evidence>
<feature type="domain" description="NAD(P)-binding" evidence="4">
    <location>
        <begin position="28"/>
        <end position="334"/>
    </location>
</feature>
<dbReference type="CDD" id="cd05246">
    <property type="entry name" value="dTDP_GD_SDR_e"/>
    <property type="match status" value="1"/>
</dbReference>
<proteinExistence type="predicted"/>
<organism evidence="5 6">
    <name type="scientific">Penicillium alfredii</name>
    <dbReference type="NCBI Taxonomy" id="1506179"/>
    <lineage>
        <taxon>Eukaryota</taxon>
        <taxon>Fungi</taxon>
        <taxon>Dikarya</taxon>
        <taxon>Ascomycota</taxon>
        <taxon>Pezizomycotina</taxon>
        <taxon>Eurotiomycetes</taxon>
        <taxon>Eurotiomycetidae</taxon>
        <taxon>Eurotiales</taxon>
        <taxon>Aspergillaceae</taxon>
        <taxon>Penicillium</taxon>
    </lineage>
</organism>
<dbReference type="InterPro" id="IPR016040">
    <property type="entry name" value="NAD(P)-bd_dom"/>
</dbReference>
<dbReference type="Gene3D" id="3.40.50.720">
    <property type="entry name" value="NAD(P)-binding Rossmann-like Domain"/>
    <property type="match status" value="1"/>
</dbReference>
<dbReference type="GO" id="GO:0008460">
    <property type="term" value="F:dTDP-glucose 4,6-dehydratase activity"/>
    <property type="evidence" value="ECO:0007669"/>
    <property type="project" value="InterPro"/>
</dbReference>
<reference evidence="5" key="2">
    <citation type="journal article" date="2023" name="IMA Fungus">
        <title>Comparative genomic study of the Penicillium genus elucidates a diverse pangenome and 15 lateral gene transfer events.</title>
        <authorList>
            <person name="Petersen C."/>
            <person name="Sorensen T."/>
            <person name="Nielsen M.R."/>
            <person name="Sondergaard T.E."/>
            <person name="Sorensen J.L."/>
            <person name="Fitzpatrick D.A."/>
            <person name="Frisvad J.C."/>
            <person name="Nielsen K.L."/>
        </authorList>
    </citation>
    <scope>NUCLEOTIDE SEQUENCE</scope>
    <source>
        <strain evidence="5">IBT 34128</strain>
    </source>
</reference>
<evidence type="ECO:0000256" key="3">
    <source>
        <dbReference type="ARBA" id="ARBA00023239"/>
    </source>
</evidence>
<dbReference type="FunFam" id="3.40.50.720:FF:000304">
    <property type="entry name" value="UDP-glucose 4,6-dehydratase"/>
    <property type="match status" value="1"/>
</dbReference>
<gene>
    <name evidence="5" type="ORF">NUU61_007294</name>
</gene>
<keyword evidence="3" id="KW-0456">Lyase</keyword>
<dbReference type="GO" id="GO:0009225">
    <property type="term" value="P:nucleotide-sugar metabolic process"/>
    <property type="evidence" value="ECO:0007669"/>
    <property type="project" value="InterPro"/>
</dbReference>
<keyword evidence="2" id="KW-0520">NAD</keyword>
<dbReference type="AlphaFoldDB" id="A0A9W9F2K9"/>
<evidence type="ECO:0000256" key="2">
    <source>
        <dbReference type="ARBA" id="ARBA00023027"/>
    </source>
</evidence>
<dbReference type="Pfam" id="PF16363">
    <property type="entry name" value="GDP_Man_Dehyd"/>
    <property type="match status" value="1"/>
</dbReference>
<dbReference type="PANTHER" id="PTHR43000">
    <property type="entry name" value="DTDP-D-GLUCOSE 4,6-DEHYDRATASE-RELATED"/>
    <property type="match status" value="1"/>
</dbReference>
<dbReference type="InterPro" id="IPR036291">
    <property type="entry name" value="NAD(P)-bd_dom_sf"/>
</dbReference>
<comment type="cofactor">
    <cofactor evidence="1">
        <name>NAD(+)</name>
        <dbReference type="ChEBI" id="CHEBI:57540"/>
    </cofactor>
</comment>
<dbReference type="InterPro" id="IPR005888">
    <property type="entry name" value="dTDP_Gluc_deHydtase"/>
</dbReference>
<evidence type="ECO:0000256" key="1">
    <source>
        <dbReference type="ARBA" id="ARBA00001911"/>
    </source>
</evidence>
<comment type="caution">
    <text evidence="5">The sequence shown here is derived from an EMBL/GenBank/DDBJ whole genome shotgun (WGS) entry which is preliminary data.</text>
</comment>
<name>A0A9W9F2K9_9EURO</name>
<dbReference type="GeneID" id="81396988"/>
<sequence>MPLVPGREAIPLTGVNQFEPLPNVMNILVTGGAGFIGSWLTRHLVTQYPHAYNVICLDKLDAVASINNIKCLFSAPNFRFVQGNINDLQRVQSVLETYRIDCVIHFAASSHVQNSFVEPFTFTHDNVVGTHHVLEAARRYGKITRFLHVSTDEVYGETNNRKVTEISNFAPTNPYSASKAAAEMYVMAYRQSFGLPAVIVRSNNVYGPCQYPEKIIPVFTKLLMRGEKLTIQGDGTNTRCYLHGSDAADAFDTILHRGKVGEIYNIESDYEISNREVAARILTLFGHDPVHDFDSHVKWIADRPFNDGSYNVDGSKLKQLGWRQRIDFSSGLAQTVQWYKQNVDSWWKSPDSEPAIFPAINSRL</sequence>
<reference evidence="5" key="1">
    <citation type="submission" date="2022-11" db="EMBL/GenBank/DDBJ databases">
        <authorList>
            <person name="Petersen C."/>
        </authorList>
    </citation>
    <scope>NUCLEOTIDE SEQUENCE</scope>
    <source>
        <strain evidence="5">IBT 34128</strain>
    </source>
</reference>
<dbReference type="RefSeq" id="XP_056510619.1">
    <property type="nucleotide sequence ID" value="XM_056657819.1"/>
</dbReference>
<keyword evidence="6" id="KW-1185">Reference proteome</keyword>
<evidence type="ECO:0000313" key="5">
    <source>
        <dbReference type="EMBL" id="KAJ5092424.1"/>
    </source>
</evidence>
<evidence type="ECO:0000259" key="4">
    <source>
        <dbReference type="Pfam" id="PF16363"/>
    </source>
</evidence>
<dbReference type="OrthoDB" id="331544at2759"/>